<dbReference type="EMBL" id="NMVQ01000001">
    <property type="protein sequence ID" value="OYO25117.1"/>
    <property type="molecule type" value="Genomic_DNA"/>
</dbReference>
<keyword evidence="3" id="KW-1185">Reference proteome</keyword>
<accession>A0A255HBW0</accession>
<gene>
    <name evidence="2" type="ORF">CGZ93_01265</name>
</gene>
<evidence type="ECO:0000313" key="3">
    <source>
        <dbReference type="Proteomes" id="UP000216311"/>
    </source>
</evidence>
<evidence type="ECO:0000256" key="1">
    <source>
        <dbReference type="SAM" id="MobiDB-lite"/>
    </source>
</evidence>
<name>A0A255HBW0_9ACTN</name>
<reference evidence="2 3" key="1">
    <citation type="submission" date="2017-07" db="EMBL/GenBank/DDBJ databases">
        <title>Draft whole genome sequences of clinical Proprionibacteriaceae strains.</title>
        <authorList>
            <person name="Bernier A.-M."/>
            <person name="Bernard K."/>
            <person name="Domingo M.-C."/>
        </authorList>
    </citation>
    <scope>NUCLEOTIDE SEQUENCE [LARGE SCALE GENOMIC DNA]</scope>
    <source>
        <strain evidence="2 3">NML 130396</strain>
    </source>
</reference>
<feature type="compositionally biased region" description="Low complexity" evidence="1">
    <location>
        <begin position="27"/>
        <end position="36"/>
    </location>
</feature>
<comment type="caution">
    <text evidence="2">The sequence shown here is derived from an EMBL/GenBank/DDBJ whole genome shotgun (WGS) entry which is preliminary data.</text>
</comment>
<evidence type="ECO:0000313" key="2">
    <source>
        <dbReference type="EMBL" id="OYO25117.1"/>
    </source>
</evidence>
<organism evidence="2 3">
    <name type="scientific">Enemella dayhoffiae</name>
    <dbReference type="NCBI Taxonomy" id="2016507"/>
    <lineage>
        <taxon>Bacteria</taxon>
        <taxon>Bacillati</taxon>
        <taxon>Actinomycetota</taxon>
        <taxon>Actinomycetes</taxon>
        <taxon>Propionibacteriales</taxon>
        <taxon>Propionibacteriaceae</taxon>
        <taxon>Enemella</taxon>
    </lineage>
</organism>
<protein>
    <submittedName>
        <fullName evidence="2">Uncharacterized protein</fullName>
    </submittedName>
</protein>
<sequence>MLQDVVGDEGFTMPRIVGGRRSPDRTASASTSWSGAAEARTLDSVVDSAIEHAYRNPYVRVRLSDSPMVAALLRGG</sequence>
<dbReference type="AlphaFoldDB" id="A0A255HBW0"/>
<feature type="region of interest" description="Disordered" evidence="1">
    <location>
        <begin position="1"/>
        <end position="36"/>
    </location>
</feature>
<proteinExistence type="predicted"/>
<dbReference type="Proteomes" id="UP000216311">
    <property type="component" value="Unassembled WGS sequence"/>
</dbReference>